<evidence type="ECO:0000313" key="4">
    <source>
        <dbReference type="Proteomes" id="UP001266305"/>
    </source>
</evidence>
<organism evidence="3 4">
    <name type="scientific">Saguinus oedipus</name>
    <name type="common">Cotton-top tamarin</name>
    <name type="synonym">Oedipomidas oedipus</name>
    <dbReference type="NCBI Taxonomy" id="9490"/>
    <lineage>
        <taxon>Eukaryota</taxon>
        <taxon>Metazoa</taxon>
        <taxon>Chordata</taxon>
        <taxon>Craniata</taxon>
        <taxon>Vertebrata</taxon>
        <taxon>Euteleostomi</taxon>
        <taxon>Mammalia</taxon>
        <taxon>Eutheria</taxon>
        <taxon>Euarchontoglires</taxon>
        <taxon>Primates</taxon>
        <taxon>Haplorrhini</taxon>
        <taxon>Platyrrhini</taxon>
        <taxon>Cebidae</taxon>
        <taxon>Callitrichinae</taxon>
        <taxon>Saguinus</taxon>
    </lineage>
</organism>
<dbReference type="PANTHER" id="PTHR23120">
    <property type="entry name" value="MAESTRO-RELATED HEAT DOMAIN-CONTAINING"/>
    <property type="match status" value="1"/>
</dbReference>
<dbReference type="InterPro" id="IPR048465">
    <property type="entry name" value="Maestro-like_HEAT"/>
</dbReference>
<protein>
    <submittedName>
        <fullName evidence="3">Maestro heat-like repeat-containing protein member 6</fullName>
    </submittedName>
</protein>
<feature type="region of interest" description="Disordered" evidence="1">
    <location>
        <begin position="1"/>
        <end position="24"/>
    </location>
</feature>
<feature type="compositionally biased region" description="Basic and acidic residues" evidence="1">
    <location>
        <begin position="110"/>
        <end position="124"/>
    </location>
</feature>
<feature type="region of interest" description="Disordered" evidence="1">
    <location>
        <begin position="56"/>
        <end position="130"/>
    </location>
</feature>
<sequence>MVPPGPASTSGLGTTSQEEQQQVLQAKAAMAGGVWGWVPGTPMGALTLTAVAEGIRARQGRSREPPSTGPQPEPWELKPEAEPQTQALATHSETESGCGATIPEAGSEPRSPERPHQVRGEGRDASWTAGAAVKARRKGTCWAWQRSGRNRLVPQSFWEEGVLADLALYTAACLEEAGFAGTQATALTLSSALEARGQRLEDQVHALVRGLLAQVPSLAEGRPRRVALRVLSALALEHARDVVCALLPRSLPPDR</sequence>
<dbReference type="EMBL" id="JASSZA010000013">
    <property type="protein sequence ID" value="KAK2095173.1"/>
    <property type="molecule type" value="Genomic_DNA"/>
</dbReference>
<dbReference type="PANTHER" id="PTHR23120:SF40">
    <property type="entry name" value="MAESTRO HEAT-LIKE REPEAT-CONTAINING PROTEIN FAMILY MEMBER 6"/>
    <property type="match status" value="1"/>
</dbReference>
<dbReference type="Pfam" id="PF21047">
    <property type="entry name" value="HEAT_Maestro"/>
    <property type="match status" value="1"/>
</dbReference>
<accession>A0ABQ9UDK6</accession>
<reference evidence="3 4" key="1">
    <citation type="submission" date="2023-05" db="EMBL/GenBank/DDBJ databases">
        <title>B98-5 Cell Line De Novo Hybrid Assembly: An Optical Mapping Approach.</title>
        <authorList>
            <person name="Kananen K."/>
            <person name="Auerbach J.A."/>
            <person name="Kautto E."/>
            <person name="Blachly J.S."/>
        </authorList>
    </citation>
    <scope>NUCLEOTIDE SEQUENCE [LARGE SCALE GENOMIC DNA]</scope>
    <source>
        <strain evidence="3">B95-8</strain>
        <tissue evidence="3">Cell line</tissue>
    </source>
</reference>
<dbReference type="Proteomes" id="UP001266305">
    <property type="component" value="Unassembled WGS sequence"/>
</dbReference>
<evidence type="ECO:0000259" key="2">
    <source>
        <dbReference type="Pfam" id="PF21047"/>
    </source>
</evidence>
<proteinExistence type="predicted"/>
<evidence type="ECO:0000256" key="1">
    <source>
        <dbReference type="SAM" id="MobiDB-lite"/>
    </source>
</evidence>
<dbReference type="InterPro" id="IPR045206">
    <property type="entry name" value="Maestro_heat-like_prot"/>
</dbReference>
<comment type="caution">
    <text evidence="3">The sequence shown here is derived from an EMBL/GenBank/DDBJ whole genome shotgun (WGS) entry which is preliminary data.</text>
</comment>
<name>A0ABQ9UDK6_SAGOE</name>
<gene>
    <name evidence="3" type="primary">MROH6_2</name>
    <name evidence="3" type="ORF">P7K49_026589</name>
</gene>
<feature type="domain" description="Maestro-like HEAT-repeats" evidence="2">
    <location>
        <begin position="164"/>
        <end position="255"/>
    </location>
</feature>
<feature type="compositionally biased region" description="Polar residues" evidence="1">
    <location>
        <begin position="7"/>
        <end position="24"/>
    </location>
</feature>
<keyword evidence="4" id="KW-1185">Reference proteome</keyword>
<evidence type="ECO:0000313" key="3">
    <source>
        <dbReference type="EMBL" id="KAK2095173.1"/>
    </source>
</evidence>